<dbReference type="PROSITE" id="PS00512">
    <property type="entry name" value="ALPHA_GALACTOSIDASE"/>
    <property type="match status" value="1"/>
</dbReference>
<feature type="signal peptide" evidence="5">
    <location>
        <begin position="1"/>
        <end position="17"/>
    </location>
</feature>
<evidence type="ECO:0000313" key="6">
    <source>
        <dbReference type="EMBL" id="CAC5420684.1"/>
    </source>
</evidence>
<keyword evidence="4" id="KW-1015">Disulfide bond</keyword>
<sequence length="326" mass="37162">MLASILLFTSLFTLVIALDNGLALTPTMGWRNWERFRCEVDCETYPNDCIGERLFMDMADAIVASGFKAAGYEYVLLDDCWPAPHRDSSGRLQADPKRFPHGIKALADYIHSKGLKFGIYEDFGKKTCAGYIGSEFYLQTDAQTFADWGADLVFFDHCYAAAKDMKYGFPIMEFFLNKTGRPMIFTCPWPMDNRIQHIKPDFPAIRKTCNMWRIYNDIEDSWDSVIGIINWWSKDWYNMSAYHGPGGWNNPDMIVVGNFGLSPDQEKVHFGMWCIFAAPLLLANDLRSINNRSKALLLNKRLLAINQDPLGIQGKPIQMVGKLLTD</sequence>
<keyword evidence="2 4" id="KW-0378">Hydrolase</keyword>
<evidence type="ECO:0000256" key="2">
    <source>
        <dbReference type="ARBA" id="ARBA00022801"/>
    </source>
</evidence>
<dbReference type="Pfam" id="PF16499">
    <property type="entry name" value="Melibiase_2"/>
    <property type="match status" value="1"/>
</dbReference>
<evidence type="ECO:0000256" key="5">
    <source>
        <dbReference type="SAM" id="SignalP"/>
    </source>
</evidence>
<dbReference type="GO" id="GO:0009311">
    <property type="term" value="P:oligosaccharide metabolic process"/>
    <property type="evidence" value="ECO:0007669"/>
    <property type="project" value="TreeGrafter"/>
</dbReference>
<protein>
    <recommendedName>
        <fullName evidence="4">Alpha-galactosidase</fullName>
        <ecNumber evidence="4">3.2.1.-</ecNumber>
    </recommendedName>
</protein>
<dbReference type="FunFam" id="3.20.20.70:FF:000197">
    <property type="entry name" value="Alpha-galactosidase"/>
    <property type="match status" value="1"/>
</dbReference>
<feature type="chain" id="PRO_5026719238" description="Alpha-galactosidase" evidence="5">
    <location>
        <begin position="18"/>
        <end position="326"/>
    </location>
</feature>
<reference evidence="6 7" key="1">
    <citation type="submission" date="2020-06" db="EMBL/GenBank/DDBJ databases">
        <authorList>
            <person name="Li R."/>
            <person name="Bekaert M."/>
        </authorList>
    </citation>
    <scope>NUCLEOTIDE SEQUENCE [LARGE SCALE GENOMIC DNA]</scope>
    <source>
        <strain evidence="7">wild</strain>
    </source>
</reference>
<name>A0A6J8EJ77_MYTCO</name>
<dbReference type="SUPFAM" id="SSF51445">
    <property type="entry name" value="(Trans)glycosidases"/>
    <property type="match status" value="1"/>
</dbReference>
<dbReference type="InterPro" id="IPR002241">
    <property type="entry name" value="Glyco_hydro_27"/>
</dbReference>
<proteinExistence type="inferred from homology"/>
<comment type="similarity">
    <text evidence="1 4">Belongs to the glycosyl hydrolase 27 family.</text>
</comment>
<dbReference type="GO" id="GO:0005737">
    <property type="term" value="C:cytoplasm"/>
    <property type="evidence" value="ECO:0007669"/>
    <property type="project" value="TreeGrafter"/>
</dbReference>
<dbReference type="GO" id="GO:0016139">
    <property type="term" value="P:glycoside catabolic process"/>
    <property type="evidence" value="ECO:0007669"/>
    <property type="project" value="TreeGrafter"/>
</dbReference>
<organism evidence="6 7">
    <name type="scientific">Mytilus coruscus</name>
    <name type="common">Sea mussel</name>
    <dbReference type="NCBI Taxonomy" id="42192"/>
    <lineage>
        <taxon>Eukaryota</taxon>
        <taxon>Metazoa</taxon>
        <taxon>Spiralia</taxon>
        <taxon>Lophotrochozoa</taxon>
        <taxon>Mollusca</taxon>
        <taxon>Bivalvia</taxon>
        <taxon>Autobranchia</taxon>
        <taxon>Pteriomorphia</taxon>
        <taxon>Mytilida</taxon>
        <taxon>Mytiloidea</taxon>
        <taxon>Mytilidae</taxon>
        <taxon>Mytilinae</taxon>
        <taxon>Mytilus</taxon>
    </lineage>
</organism>
<dbReference type="Gene3D" id="3.20.20.70">
    <property type="entry name" value="Aldolase class I"/>
    <property type="match status" value="1"/>
</dbReference>
<dbReference type="CDD" id="cd14792">
    <property type="entry name" value="GH27"/>
    <property type="match status" value="1"/>
</dbReference>
<comment type="subunit">
    <text evidence="4">Homodimer.</text>
</comment>
<keyword evidence="7" id="KW-1185">Reference proteome</keyword>
<dbReference type="InterPro" id="IPR013785">
    <property type="entry name" value="Aldolase_TIM"/>
</dbReference>
<dbReference type="AlphaFoldDB" id="A0A6J8EJ77"/>
<dbReference type="OrthoDB" id="5795902at2759"/>
<dbReference type="PRINTS" id="PR00740">
    <property type="entry name" value="GLHYDRLASE27"/>
</dbReference>
<evidence type="ECO:0000256" key="4">
    <source>
        <dbReference type="RuleBase" id="RU361168"/>
    </source>
</evidence>
<dbReference type="PANTHER" id="PTHR11452">
    <property type="entry name" value="ALPHA-GALACTOSIDASE/ALPHA-N-ACETYLGALACTOSAMINIDASE"/>
    <property type="match status" value="1"/>
</dbReference>
<dbReference type="EMBL" id="CACVKT020009164">
    <property type="protein sequence ID" value="CAC5420684.1"/>
    <property type="molecule type" value="Genomic_DNA"/>
</dbReference>
<dbReference type="EC" id="3.2.1.-" evidence="4"/>
<dbReference type="InterPro" id="IPR000111">
    <property type="entry name" value="Glyco_hydro_27/36_CS"/>
</dbReference>
<evidence type="ECO:0000256" key="3">
    <source>
        <dbReference type="ARBA" id="ARBA00023295"/>
    </source>
</evidence>
<evidence type="ECO:0000256" key="1">
    <source>
        <dbReference type="ARBA" id="ARBA00009743"/>
    </source>
</evidence>
<keyword evidence="3 4" id="KW-0326">Glycosidase</keyword>
<accession>A0A6J8EJ77</accession>
<dbReference type="GO" id="GO:0004557">
    <property type="term" value="F:alpha-galactosidase activity"/>
    <property type="evidence" value="ECO:0007669"/>
    <property type="project" value="TreeGrafter"/>
</dbReference>
<keyword evidence="5" id="KW-0732">Signal</keyword>
<dbReference type="InterPro" id="IPR017853">
    <property type="entry name" value="GH"/>
</dbReference>
<dbReference type="PANTHER" id="PTHR11452:SF83">
    <property type="entry name" value="ALPHA-GALACTOSIDASE"/>
    <property type="match status" value="1"/>
</dbReference>
<gene>
    <name evidence="6" type="ORF">MCOR_52886</name>
</gene>
<dbReference type="Proteomes" id="UP000507470">
    <property type="component" value="Unassembled WGS sequence"/>
</dbReference>
<evidence type="ECO:0000313" key="7">
    <source>
        <dbReference type="Proteomes" id="UP000507470"/>
    </source>
</evidence>